<accession>A0AAD6TB15</accession>
<dbReference type="PANTHER" id="PTHR10366">
    <property type="entry name" value="NAD DEPENDENT EPIMERASE/DEHYDRATASE"/>
    <property type="match status" value="1"/>
</dbReference>
<dbReference type="Pfam" id="PF01370">
    <property type="entry name" value="Epimerase"/>
    <property type="match status" value="1"/>
</dbReference>
<comment type="similarity">
    <text evidence="2">Belongs to the NAD(P)-dependent epimerase/dehydratase family. Dihydroflavonol-4-reductase subfamily.</text>
</comment>
<gene>
    <name evidence="4" type="ORF">C8F04DRAFT_1082802</name>
</gene>
<dbReference type="EMBL" id="JARJCM010000021">
    <property type="protein sequence ID" value="KAJ7040587.1"/>
    <property type="molecule type" value="Genomic_DNA"/>
</dbReference>
<name>A0AAD6TB15_9AGAR</name>
<proteinExistence type="inferred from homology"/>
<keyword evidence="1" id="KW-0560">Oxidoreductase</keyword>
<dbReference type="InterPro" id="IPR050425">
    <property type="entry name" value="NAD(P)_dehydrat-like"/>
</dbReference>
<evidence type="ECO:0000313" key="5">
    <source>
        <dbReference type="Proteomes" id="UP001218188"/>
    </source>
</evidence>
<evidence type="ECO:0000256" key="2">
    <source>
        <dbReference type="ARBA" id="ARBA00023445"/>
    </source>
</evidence>
<sequence>MDEDTDVGRDRYIRSATSRRDTRYSTYLKTHRDLRESELPPSLMSSQLIFVTGASGFLGSHVVLQLLEKGYRVRAAARAGKIEHLKSTYASYGDRFDVVEIADISQDKFPQALNGVDAIIHLASPLAGRETPAVMLEMAAKGTLNVVEQGEKAGVKRFVVTSSIATVRNPQESYTDKDWNPVTKEQALTGGDVMLTYAASKKFSELALWDWVDKHPHVEVTTLNPPFLYGPFTAHFLLPRPDGSAISTNNLIYNFLFTDGGFPSMTHYIDIRDTALAHIKALDSPPTAQVGRKRIVLSSPTGWPFRQTLDFIAQQRPALKERLTTVTPPEVPSDAMPLDFKRIEEVLGMKKSDFHTTEETTLDTVDALLEVEEQWRKAGHPIARL</sequence>
<evidence type="ECO:0000313" key="4">
    <source>
        <dbReference type="EMBL" id="KAJ7040587.1"/>
    </source>
</evidence>
<dbReference type="InterPro" id="IPR036291">
    <property type="entry name" value="NAD(P)-bd_dom_sf"/>
</dbReference>
<dbReference type="PANTHER" id="PTHR10366:SF564">
    <property type="entry name" value="STEROL-4-ALPHA-CARBOXYLATE 3-DEHYDROGENASE, DECARBOXYLATING"/>
    <property type="match status" value="1"/>
</dbReference>
<dbReference type="SUPFAM" id="SSF51735">
    <property type="entry name" value="NAD(P)-binding Rossmann-fold domains"/>
    <property type="match status" value="1"/>
</dbReference>
<keyword evidence="5" id="KW-1185">Reference proteome</keyword>
<dbReference type="Proteomes" id="UP001218188">
    <property type="component" value="Unassembled WGS sequence"/>
</dbReference>
<dbReference type="Gene3D" id="3.40.50.720">
    <property type="entry name" value="NAD(P)-binding Rossmann-like Domain"/>
    <property type="match status" value="1"/>
</dbReference>
<dbReference type="GO" id="GO:0016616">
    <property type="term" value="F:oxidoreductase activity, acting on the CH-OH group of donors, NAD or NADP as acceptor"/>
    <property type="evidence" value="ECO:0007669"/>
    <property type="project" value="TreeGrafter"/>
</dbReference>
<reference evidence="4" key="1">
    <citation type="submission" date="2023-03" db="EMBL/GenBank/DDBJ databases">
        <title>Massive genome expansion in bonnet fungi (Mycena s.s.) driven by repeated elements and novel gene families across ecological guilds.</title>
        <authorList>
            <consortium name="Lawrence Berkeley National Laboratory"/>
            <person name="Harder C.B."/>
            <person name="Miyauchi S."/>
            <person name="Viragh M."/>
            <person name="Kuo A."/>
            <person name="Thoen E."/>
            <person name="Andreopoulos B."/>
            <person name="Lu D."/>
            <person name="Skrede I."/>
            <person name="Drula E."/>
            <person name="Henrissat B."/>
            <person name="Morin E."/>
            <person name="Kohler A."/>
            <person name="Barry K."/>
            <person name="LaButti K."/>
            <person name="Morin E."/>
            <person name="Salamov A."/>
            <person name="Lipzen A."/>
            <person name="Mereny Z."/>
            <person name="Hegedus B."/>
            <person name="Baldrian P."/>
            <person name="Stursova M."/>
            <person name="Weitz H."/>
            <person name="Taylor A."/>
            <person name="Grigoriev I.V."/>
            <person name="Nagy L.G."/>
            <person name="Martin F."/>
            <person name="Kauserud H."/>
        </authorList>
    </citation>
    <scope>NUCLEOTIDE SEQUENCE</scope>
    <source>
        <strain evidence="4">CBHHK200</strain>
    </source>
</reference>
<evidence type="ECO:0000259" key="3">
    <source>
        <dbReference type="Pfam" id="PF01370"/>
    </source>
</evidence>
<protein>
    <recommendedName>
        <fullName evidence="3">NAD-dependent epimerase/dehydratase domain-containing protein</fullName>
    </recommendedName>
</protein>
<feature type="domain" description="NAD-dependent epimerase/dehydratase" evidence="3">
    <location>
        <begin position="49"/>
        <end position="235"/>
    </location>
</feature>
<dbReference type="InterPro" id="IPR001509">
    <property type="entry name" value="Epimerase_deHydtase"/>
</dbReference>
<organism evidence="4 5">
    <name type="scientific">Mycena alexandri</name>
    <dbReference type="NCBI Taxonomy" id="1745969"/>
    <lineage>
        <taxon>Eukaryota</taxon>
        <taxon>Fungi</taxon>
        <taxon>Dikarya</taxon>
        <taxon>Basidiomycota</taxon>
        <taxon>Agaricomycotina</taxon>
        <taxon>Agaricomycetes</taxon>
        <taxon>Agaricomycetidae</taxon>
        <taxon>Agaricales</taxon>
        <taxon>Marasmiineae</taxon>
        <taxon>Mycenaceae</taxon>
        <taxon>Mycena</taxon>
    </lineage>
</organism>
<evidence type="ECO:0000256" key="1">
    <source>
        <dbReference type="ARBA" id="ARBA00023002"/>
    </source>
</evidence>
<comment type="caution">
    <text evidence="4">The sequence shown here is derived from an EMBL/GenBank/DDBJ whole genome shotgun (WGS) entry which is preliminary data.</text>
</comment>
<dbReference type="AlphaFoldDB" id="A0AAD6TB15"/>